<accession>A0A5J4XCZ7</accession>
<protein>
    <submittedName>
        <fullName evidence="1">Uncharacterized protein</fullName>
    </submittedName>
</protein>
<reference evidence="1 2" key="1">
    <citation type="submission" date="2019-03" db="EMBL/GenBank/DDBJ databases">
        <title>Single cell metagenomics reveals metabolic interactions within the superorganism composed of flagellate Streblomastix strix and complex community of Bacteroidetes bacteria on its surface.</title>
        <authorList>
            <person name="Treitli S.C."/>
            <person name="Kolisko M."/>
            <person name="Husnik F."/>
            <person name="Keeling P."/>
            <person name="Hampl V."/>
        </authorList>
    </citation>
    <scope>NUCLEOTIDE SEQUENCE [LARGE SCALE GENOMIC DNA]</scope>
    <source>
        <strain evidence="1">ST1C</strain>
    </source>
</reference>
<comment type="caution">
    <text evidence="1">The sequence shown here is derived from an EMBL/GenBank/DDBJ whole genome shotgun (WGS) entry which is preliminary data.</text>
</comment>
<evidence type="ECO:0000313" key="2">
    <source>
        <dbReference type="Proteomes" id="UP000324800"/>
    </source>
</evidence>
<sequence>MTRLVQIEYRSLLLSQTIRTENEILFVHMRFVTYKRVELGTSRSKSSAILGKLSYVALVIAIKRSSSCCYIQFFKEYLQIQLECDFNPFVLRI</sequence>
<name>A0A5J4XCZ7_9EUKA</name>
<organism evidence="1 2">
    <name type="scientific">Streblomastix strix</name>
    <dbReference type="NCBI Taxonomy" id="222440"/>
    <lineage>
        <taxon>Eukaryota</taxon>
        <taxon>Metamonada</taxon>
        <taxon>Preaxostyla</taxon>
        <taxon>Oxymonadida</taxon>
        <taxon>Streblomastigidae</taxon>
        <taxon>Streblomastix</taxon>
    </lineage>
</organism>
<gene>
    <name evidence="1" type="ORF">EZS28_000076</name>
</gene>
<dbReference type="EMBL" id="SNRW01000005">
    <property type="protein sequence ID" value="KAA6404389.1"/>
    <property type="molecule type" value="Genomic_DNA"/>
</dbReference>
<proteinExistence type="predicted"/>
<dbReference type="AlphaFoldDB" id="A0A5J4XCZ7"/>
<evidence type="ECO:0000313" key="1">
    <source>
        <dbReference type="EMBL" id="KAA6404389.1"/>
    </source>
</evidence>
<dbReference type="Proteomes" id="UP000324800">
    <property type="component" value="Unassembled WGS sequence"/>
</dbReference>